<feature type="compositionally biased region" description="Low complexity" evidence="1">
    <location>
        <begin position="307"/>
        <end position="319"/>
    </location>
</feature>
<evidence type="ECO:0000256" key="1">
    <source>
        <dbReference type="SAM" id="MobiDB-lite"/>
    </source>
</evidence>
<dbReference type="Proteomes" id="UP000287651">
    <property type="component" value="Unassembled WGS sequence"/>
</dbReference>
<feature type="compositionally biased region" description="Basic residues" evidence="1">
    <location>
        <begin position="214"/>
        <end position="223"/>
    </location>
</feature>
<sequence>MHPRKVTRPRYVDLPYGEQIPSPGSDSRGVLGSSNRRSRTQRFPGISGWEVVERALVPTENPQRCFLLSLSCRPAMDSGNSSSLQSSSGGDDDFDCRVDSLSAFFRSSPAAATALPPSRSPPPLSSSYDGHHYFDDSSLNYLDSSAPLLPIGSSTAAPWPRHLIPSSSNCITTAAASLGARPVASSLLSSSSVQPQLEQPIGAAAAAAAPPPRSSKKRSRASRRAPTTVLTTDTSNFRAMVQEFTGIPAHPFAVASTSPFARSRFDLFYPADPPPPHFLLRPLPKKLQSPPSFIANPTSSPPPPRPSSTTNTAAAGANTKIPTDDAHYRSPSHDLDLGGGQRQPLVSHQSPILNLQSLLQPSQLQAKYYTIPAIAASYNAKTHITPSDAYKAHELGGLQPGLIGSEALHSSWTDGGADLAHLRPAAIDDYLDSQLRVGSSWKPNYSASGPSSEFTGEKASGSVVATRGEGMVESWIHYSD</sequence>
<comment type="caution">
    <text evidence="3">The sequence shown here is derived from an EMBL/GenBank/DDBJ whole genome shotgun (WGS) entry which is preliminary data.</text>
</comment>
<reference evidence="3 4" key="1">
    <citation type="journal article" date="2014" name="Agronomy (Basel)">
        <title>A Draft Genome Sequence for Ensete ventricosum, the Drought-Tolerant Tree Against Hunger.</title>
        <authorList>
            <person name="Harrison J."/>
            <person name="Moore K.A."/>
            <person name="Paszkiewicz K."/>
            <person name="Jones T."/>
            <person name="Grant M."/>
            <person name="Ambacheew D."/>
            <person name="Muzemil S."/>
            <person name="Studholme D.J."/>
        </authorList>
    </citation>
    <scope>NUCLEOTIDE SEQUENCE [LARGE SCALE GENOMIC DNA]</scope>
</reference>
<organism evidence="3 4">
    <name type="scientific">Ensete ventricosum</name>
    <name type="common">Abyssinian banana</name>
    <name type="synonym">Musa ensete</name>
    <dbReference type="NCBI Taxonomy" id="4639"/>
    <lineage>
        <taxon>Eukaryota</taxon>
        <taxon>Viridiplantae</taxon>
        <taxon>Streptophyta</taxon>
        <taxon>Embryophyta</taxon>
        <taxon>Tracheophyta</taxon>
        <taxon>Spermatophyta</taxon>
        <taxon>Magnoliopsida</taxon>
        <taxon>Liliopsida</taxon>
        <taxon>Zingiberales</taxon>
        <taxon>Musaceae</taxon>
        <taxon>Ensete</taxon>
    </lineage>
</organism>
<evidence type="ECO:0000259" key="2">
    <source>
        <dbReference type="Pfam" id="PF05678"/>
    </source>
</evidence>
<accession>A0A426ZTS4</accession>
<feature type="region of interest" description="Disordered" evidence="1">
    <location>
        <begin position="1"/>
        <end position="42"/>
    </location>
</feature>
<feature type="compositionally biased region" description="Basic and acidic residues" evidence="1">
    <location>
        <begin position="322"/>
        <end position="336"/>
    </location>
</feature>
<evidence type="ECO:0000313" key="4">
    <source>
        <dbReference type="Proteomes" id="UP000287651"/>
    </source>
</evidence>
<dbReference type="InterPro" id="IPR008889">
    <property type="entry name" value="VQ"/>
</dbReference>
<dbReference type="InterPro" id="IPR039609">
    <property type="entry name" value="VQ_15/22"/>
</dbReference>
<dbReference type="EMBL" id="AMZH03005048">
    <property type="protein sequence ID" value="RRT67429.1"/>
    <property type="molecule type" value="Genomic_DNA"/>
</dbReference>
<dbReference type="PANTHER" id="PTHR33179">
    <property type="entry name" value="VQ MOTIF-CONTAINING PROTEIN"/>
    <property type="match status" value="1"/>
</dbReference>
<dbReference type="AlphaFoldDB" id="A0A426ZTS4"/>
<feature type="region of interest" description="Disordered" evidence="1">
    <location>
        <begin position="201"/>
        <end position="229"/>
    </location>
</feature>
<gene>
    <name evidence="3" type="ORF">B296_00033977</name>
</gene>
<name>A0A426ZTS4_ENSVE</name>
<feature type="domain" description="VQ" evidence="2">
    <location>
        <begin position="224"/>
        <end position="251"/>
    </location>
</feature>
<dbReference type="PANTHER" id="PTHR33179:SF10">
    <property type="entry name" value="OS02G0753700 PROTEIN"/>
    <property type="match status" value="1"/>
</dbReference>
<proteinExistence type="predicted"/>
<evidence type="ECO:0000313" key="3">
    <source>
        <dbReference type="EMBL" id="RRT67429.1"/>
    </source>
</evidence>
<dbReference type="Pfam" id="PF05678">
    <property type="entry name" value="VQ"/>
    <property type="match status" value="1"/>
</dbReference>
<protein>
    <recommendedName>
        <fullName evidence="2">VQ domain-containing protein</fullName>
    </recommendedName>
</protein>
<feature type="region of interest" description="Disordered" evidence="1">
    <location>
        <begin position="283"/>
        <end position="343"/>
    </location>
</feature>